<feature type="binding site" description="in inhibited form" evidence="8">
    <location>
        <position position="114"/>
    </location>
    <ligand>
        <name>Zn(2+)</name>
        <dbReference type="ChEBI" id="CHEBI:29105"/>
        <label>2</label>
        <note>catalytic</note>
    </ligand>
</feature>
<feature type="binding site" evidence="8">
    <location>
        <position position="227"/>
    </location>
    <ligand>
        <name>Ca(2+)</name>
        <dbReference type="ChEBI" id="CHEBI:29108"/>
        <label>3</label>
    </ligand>
</feature>
<proteinExistence type="inferred from homology"/>
<dbReference type="CDD" id="cd04278">
    <property type="entry name" value="ZnMc_MMP"/>
    <property type="match status" value="1"/>
</dbReference>
<dbReference type="SMART" id="SM00235">
    <property type="entry name" value="ZnMc"/>
    <property type="match status" value="1"/>
</dbReference>
<feature type="binding site" evidence="8">
    <location>
        <position position="207"/>
    </location>
    <ligand>
        <name>Ca(2+)</name>
        <dbReference type="ChEBI" id="CHEBI:29108"/>
        <label>3</label>
    </ligand>
</feature>
<evidence type="ECO:0000256" key="8">
    <source>
        <dbReference type="PIRSR" id="PIRSR621190-2"/>
    </source>
</evidence>
<feature type="compositionally biased region" description="Low complexity" evidence="10">
    <location>
        <begin position="318"/>
        <end position="328"/>
    </location>
</feature>
<dbReference type="PANTHER" id="PTHR10201:SF329">
    <property type="entry name" value="MATRIX METALLOPROTEINASE-C"/>
    <property type="match status" value="1"/>
</dbReference>
<dbReference type="SMART" id="SM00120">
    <property type="entry name" value="HX"/>
    <property type="match status" value="3"/>
</dbReference>
<dbReference type="Pfam" id="PF00413">
    <property type="entry name" value="Peptidase_M10"/>
    <property type="match status" value="1"/>
</dbReference>
<feature type="binding site" evidence="8">
    <location>
        <position position="208"/>
    </location>
    <ligand>
        <name>Ca(2+)</name>
        <dbReference type="ChEBI" id="CHEBI:29108"/>
        <label>3</label>
    </ligand>
</feature>
<sequence length="593" mass="66102">MAVLRRQLHSFIVLLLLVPSFYCKRHLKPVSDAEATKYLSNYGYVSTSNVLQSAPRSEVGLDREELFSSLKTAISGGKLGNDSFSYRKFQEFAGLRQTGELDDTTKRKMAEPRCGVTDVLAITSGRGAAFKWNKNDLTYSIESYSLDLPQDDIRLSLTFVYFVLRAMAQAFNMWSQVTPLNFKQVPTRGDIRIRFATRSHGDPWPFDGPGRVLAHATMPPTGMLHFDDDENWVYMDPKKISEYDYMDLLAVAVHESGHTLGLEHSRDESSIMAPFYQETVDAHGNYKMPKLNSDDITKIQDIYGPRRGALPNNDDVDSGPPRRSSPGDSGRGSSRGGGGLFDRIKSFFGFGDSHSSSADRNRGDSNANSHSSVPVDPGSFSSGSGSFFHSGSADSGRDSDSSFDSTECPKDADGVTTIDGITYLFSGSKVYEISGERVGKVHSLKQLFPNSPAYVQGVLTVPYSGVILLFQHRQVYAYIRDRLRGNFRLDSRYPKRLPSDVTFNPMGAFVWIDGREVLVNAHDFAIYDDNWNKVTLQNKLSNYFDNLPNEPLRGAVINGNLVTFFANDNVYKYDVKKRHVIGGAIPLRSYLHC</sequence>
<dbReference type="GO" id="GO:0031012">
    <property type="term" value="C:extracellular matrix"/>
    <property type="evidence" value="ECO:0007669"/>
    <property type="project" value="InterPro"/>
</dbReference>
<feature type="binding site" evidence="8">
    <location>
        <position position="190"/>
    </location>
    <ligand>
        <name>Ca(2+)</name>
        <dbReference type="ChEBI" id="CHEBI:29108"/>
        <label>2</label>
    </ligand>
</feature>
<dbReference type="InterPro" id="IPR036365">
    <property type="entry name" value="PGBD-like_sf"/>
</dbReference>
<feature type="binding site" evidence="8">
    <location>
        <position position="230"/>
    </location>
    <ligand>
        <name>Ca(2+)</name>
        <dbReference type="ChEBI" id="CHEBI:29108"/>
        <label>1</label>
    </ligand>
</feature>
<dbReference type="GO" id="GO:0004222">
    <property type="term" value="F:metalloendopeptidase activity"/>
    <property type="evidence" value="ECO:0007669"/>
    <property type="project" value="InterPro"/>
</dbReference>
<evidence type="ECO:0000256" key="11">
    <source>
        <dbReference type="SAM" id="SignalP"/>
    </source>
</evidence>
<keyword evidence="14" id="KW-1185">Reference proteome</keyword>
<reference evidence="13 14" key="2">
    <citation type="submission" date="2018-11" db="EMBL/GenBank/DDBJ databases">
        <authorList>
            <consortium name="Pathogen Informatics"/>
        </authorList>
    </citation>
    <scope>NUCLEOTIDE SEQUENCE [LARGE SCALE GENOMIC DNA]</scope>
</reference>
<evidence type="ECO:0000313" key="15">
    <source>
        <dbReference type="WBParaSite" id="TCNE_0000908301-mRNA-1"/>
    </source>
</evidence>
<keyword evidence="5 8" id="KW-0862">Zinc</keyword>
<feature type="active site" evidence="7">
    <location>
        <position position="255"/>
    </location>
</feature>
<feature type="binding site" evidence="8">
    <location>
        <position position="264"/>
    </location>
    <ligand>
        <name>Zn(2+)</name>
        <dbReference type="ChEBI" id="CHEBI:29105"/>
        <label>2</label>
        <note>catalytic</note>
    </ligand>
</feature>
<evidence type="ECO:0000256" key="6">
    <source>
        <dbReference type="ARBA" id="ARBA00023049"/>
    </source>
</evidence>
<dbReference type="PANTHER" id="PTHR10201">
    <property type="entry name" value="MATRIX METALLOPROTEINASE"/>
    <property type="match status" value="1"/>
</dbReference>
<dbReference type="GO" id="GO:0008270">
    <property type="term" value="F:zinc ion binding"/>
    <property type="evidence" value="ECO:0007669"/>
    <property type="project" value="InterPro"/>
</dbReference>
<feature type="binding site" evidence="8">
    <location>
        <position position="272"/>
    </location>
    <ligand>
        <name>Zn(2+)</name>
        <dbReference type="ChEBI" id="CHEBI:29105"/>
        <label>2</label>
        <note>catalytic</note>
    </ligand>
</feature>
<evidence type="ECO:0000256" key="3">
    <source>
        <dbReference type="ARBA" id="ARBA00022723"/>
    </source>
</evidence>
<accession>A0A183UKR3</accession>
<keyword evidence="2" id="KW-0645">Protease</keyword>
<dbReference type="SUPFAM" id="SSF50923">
    <property type="entry name" value="Hemopexin-like domain"/>
    <property type="match status" value="1"/>
</dbReference>
<dbReference type="WBParaSite" id="TCNE_0000908301-mRNA-1">
    <property type="protein sequence ID" value="TCNE_0000908301-mRNA-1"/>
    <property type="gene ID" value="TCNE_0000908301"/>
</dbReference>
<organism evidence="14 15">
    <name type="scientific">Toxocara canis</name>
    <name type="common">Canine roundworm</name>
    <dbReference type="NCBI Taxonomy" id="6265"/>
    <lineage>
        <taxon>Eukaryota</taxon>
        <taxon>Metazoa</taxon>
        <taxon>Ecdysozoa</taxon>
        <taxon>Nematoda</taxon>
        <taxon>Chromadorea</taxon>
        <taxon>Rhabditida</taxon>
        <taxon>Spirurina</taxon>
        <taxon>Ascaridomorpha</taxon>
        <taxon>Ascaridoidea</taxon>
        <taxon>Toxocaridae</taxon>
        <taxon>Toxocara</taxon>
    </lineage>
</organism>
<dbReference type="InterPro" id="IPR033739">
    <property type="entry name" value="M10A_MMP"/>
</dbReference>
<feature type="region of interest" description="Disordered" evidence="10">
    <location>
        <begin position="304"/>
        <end position="338"/>
    </location>
</feature>
<evidence type="ECO:0000256" key="10">
    <source>
        <dbReference type="SAM" id="MobiDB-lite"/>
    </source>
</evidence>
<gene>
    <name evidence="13" type="ORF">TCNE_LOCUS9083</name>
</gene>
<dbReference type="AlphaFoldDB" id="A0A183UKR3"/>
<dbReference type="SUPFAM" id="SSF47090">
    <property type="entry name" value="PGBD-like"/>
    <property type="match status" value="1"/>
</dbReference>
<feature type="binding site" evidence="8">
    <location>
        <position position="254"/>
    </location>
    <ligand>
        <name>Zn(2+)</name>
        <dbReference type="ChEBI" id="CHEBI:29105"/>
        <label>2</label>
        <note>catalytic</note>
    </ligand>
</feature>
<dbReference type="InterPro" id="IPR024079">
    <property type="entry name" value="MetalloPept_cat_dom_sf"/>
</dbReference>
<feature type="binding site" evidence="8">
    <location>
        <position position="202"/>
    </location>
    <ligand>
        <name>Zn(2+)</name>
        <dbReference type="ChEBI" id="CHEBI:29105"/>
        <label>1</label>
    </ligand>
</feature>
<reference evidence="15" key="1">
    <citation type="submission" date="2016-06" db="UniProtKB">
        <authorList>
            <consortium name="WormBaseParasite"/>
        </authorList>
    </citation>
    <scope>IDENTIFICATION</scope>
</reference>
<dbReference type="GO" id="GO:0006508">
    <property type="term" value="P:proteolysis"/>
    <property type="evidence" value="ECO:0007669"/>
    <property type="project" value="UniProtKB-KW"/>
</dbReference>
<dbReference type="SUPFAM" id="SSF55486">
    <property type="entry name" value="Metalloproteases ('zincins'), catalytic domain"/>
    <property type="match status" value="1"/>
</dbReference>
<keyword evidence="8" id="KW-0106">Calcium</keyword>
<dbReference type="InterPro" id="IPR006026">
    <property type="entry name" value="Peptidase_Metallo"/>
</dbReference>
<feature type="binding site" evidence="8">
    <location>
        <position position="225"/>
    </location>
    <ligand>
        <name>Zn(2+)</name>
        <dbReference type="ChEBI" id="CHEBI:29105"/>
        <label>1</label>
    </ligand>
</feature>
<dbReference type="InterPro" id="IPR018487">
    <property type="entry name" value="Hemopexin-like_repeat"/>
</dbReference>
<feature type="binding site" evidence="8">
    <location>
        <position position="228"/>
    </location>
    <ligand>
        <name>Ca(2+)</name>
        <dbReference type="ChEBI" id="CHEBI:29108"/>
        <label>1</label>
    </ligand>
</feature>
<feature type="binding site" evidence="8">
    <location>
        <position position="230"/>
    </location>
    <ligand>
        <name>Ca(2+)</name>
        <dbReference type="ChEBI" id="CHEBI:29108"/>
        <label>3</label>
    </ligand>
</feature>
<feature type="chain" id="PRO_5044553256" evidence="11">
    <location>
        <begin position="24"/>
        <end position="593"/>
    </location>
</feature>
<protein>
    <submittedName>
        <fullName evidence="15">ZnMc domain-containing protein</fullName>
    </submittedName>
</protein>
<keyword evidence="6" id="KW-0482">Metalloprotease</keyword>
<comment type="cofactor">
    <cofactor evidence="8">
        <name>Zn(2+)</name>
        <dbReference type="ChEBI" id="CHEBI:29105"/>
    </cofactor>
    <text evidence="8">Binds 2 Zn(2+) ions per subunit.</text>
</comment>
<feature type="binding site" evidence="8">
    <location>
        <position position="200"/>
    </location>
    <ligand>
        <name>Zn(2+)</name>
        <dbReference type="ChEBI" id="CHEBI:29105"/>
        <label>1</label>
    </ligand>
</feature>
<feature type="compositionally biased region" description="Gly residues" evidence="10">
    <location>
        <begin position="329"/>
        <end position="338"/>
    </location>
</feature>
<feature type="binding site" evidence="8">
    <location>
        <position position="215"/>
    </location>
    <ligand>
        <name>Zn(2+)</name>
        <dbReference type="ChEBI" id="CHEBI:29105"/>
        <label>1</label>
    </ligand>
</feature>
<name>A0A183UKR3_TOXCA</name>
<feature type="signal peptide" evidence="11">
    <location>
        <begin position="1"/>
        <end position="23"/>
    </location>
</feature>
<feature type="binding site" evidence="8">
    <location>
        <position position="147"/>
    </location>
    <ligand>
        <name>Ca(2+)</name>
        <dbReference type="ChEBI" id="CHEBI:29108"/>
        <label>1</label>
    </ligand>
</feature>
<dbReference type="Gene3D" id="3.40.390.10">
    <property type="entry name" value="Collagenase (Catalytic Domain)"/>
    <property type="match status" value="1"/>
</dbReference>
<dbReference type="PRINTS" id="PR00138">
    <property type="entry name" value="MATRIXIN"/>
</dbReference>
<dbReference type="GO" id="GO:0030574">
    <property type="term" value="P:collagen catabolic process"/>
    <property type="evidence" value="ECO:0007669"/>
    <property type="project" value="TreeGrafter"/>
</dbReference>
<dbReference type="InterPro" id="IPR021190">
    <property type="entry name" value="Pept_M10A"/>
</dbReference>
<feature type="region of interest" description="Disordered" evidence="10">
    <location>
        <begin position="352"/>
        <end position="410"/>
    </location>
</feature>
<evidence type="ECO:0000313" key="14">
    <source>
        <dbReference type="Proteomes" id="UP000050794"/>
    </source>
</evidence>
<evidence type="ECO:0000256" key="9">
    <source>
        <dbReference type="PIRSR" id="PIRSR621190-5"/>
    </source>
</evidence>
<keyword evidence="4" id="KW-0378">Hydrolase</keyword>
<dbReference type="GO" id="GO:0005615">
    <property type="term" value="C:extracellular space"/>
    <property type="evidence" value="ECO:0007669"/>
    <property type="project" value="TreeGrafter"/>
</dbReference>
<feature type="binding site" evidence="8">
    <location>
        <position position="258"/>
    </location>
    <ligand>
        <name>Zn(2+)</name>
        <dbReference type="ChEBI" id="CHEBI:29105"/>
        <label>2</label>
        <note>catalytic</note>
    </ligand>
</feature>
<feature type="compositionally biased region" description="Low complexity" evidence="10">
    <location>
        <begin position="371"/>
        <end position="394"/>
    </location>
</feature>
<evidence type="ECO:0000259" key="12">
    <source>
        <dbReference type="SMART" id="SM00235"/>
    </source>
</evidence>
<dbReference type="Proteomes" id="UP000050794">
    <property type="component" value="Unassembled WGS sequence"/>
</dbReference>
<dbReference type="InterPro" id="IPR036375">
    <property type="entry name" value="Hemopexin-like_dom_sf"/>
</dbReference>
<comment type="similarity">
    <text evidence="1">Belongs to the peptidase M10A family.</text>
</comment>
<evidence type="ECO:0000256" key="5">
    <source>
        <dbReference type="ARBA" id="ARBA00022833"/>
    </source>
</evidence>
<keyword evidence="11" id="KW-0732">Signal</keyword>
<evidence type="ECO:0000256" key="7">
    <source>
        <dbReference type="PIRSR" id="PIRSR621190-1"/>
    </source>
</evidence>
<keyword evidence="3 8" id="KW-0479">Metal-binding</keyword>
<evidence type="ECO:0000256" key="4">
    <source>
        <dbReference type="ARBA" id="ARBA00022801"/>
    </source>
</evidence>
<dbReference type="EMBL" id="UYWY01020072">
    <property type="protein sequence ID" value="VDM40404.1"/>
    <property type="molecule type" value="Genomic_DNA"/>
</dbReference>
<dbReference type="Gene3D" id="2.110.10.10">
    <property type="entry name" value="Hemopexin-like domain"/>
    <property type="match status" value="1"/>
</dbReference>
<feature type="domain" description="Peptidase metallopeptidase" evidence="12">
    <location>
        <begin position="128"/>
        <end position="305"/>
    </location>
</feature>
<evidence type="ECO:0000256" key="1">
    <source>
        <dbReference type="ARBA" id="ARBA00010370"/>
    </source>
</evidence>
<evidence type="ECO:0000313" key="13">
    <source>
        <dbReference type="EMBL" id="VDM40404.1"/>
    </source>
</evidence>
<dbReference type="InterPro" id="IPR001818">
    <property type="entry name" value="Pept_M10_metallopeptidase"/>
</dbReference>
<dbReference type="GO" id="GO:0030198">
    <property type="term" value="P:extracellular matrix organization"/>
    <property type="evidence" value="ECO:0007669"/>
    <property type="project" value="TreeGrafter"/>
</dbReference>
<feature type="short sequence motif" description="Cysteine switch" evidence="9">
    <location>
        <begin position="112"/>
        <end position="119"/>
    </location>
</feature>
<evidence type="ECO:0000256" key="2">
    <source>
        <dbReference type="ARBA" id="ARBA00022670"/>
    </source>
</evidence>
<comment type="cofactor">
    <cofactor evidence="8">
        <name>Ca(2+)</name>
        <dbReference type="ChEBI" id="CHEBI:29108"/>
    </cofactor>
    <text evidence="8">Can bind about 5 Ca(2+) ions per subunit.</text>
</comment>